<organism evidence="3">
    <name type="scientific">Timema douglasi</name>
    <name type="common">Walking stick</name>
    <dbReference type="NCBI Taxonomy" id="61478"/>
    <lineage>
        <taxon>Eukaryota</taxon>
        <taxon>Metazoa</taxon>
        <taxon>Ecdysozoa</taxon>
        <taxon>Arthropoda</taxon>
        <taxon>Hexapoda</taxon>
        <taxon>Insecta</taxon>
        <taxon>Pterygota</taxon>
        <taxon>Neoptera</taxon>
        <taxon>Polyneoptera</taxon>
        <taxon>Phasmatodea</taxon>
        <taxon>Timematodea</taxon>
        <taxon>Timematoidea</taxon>
        <taxon>Timematidae</taxon>
        <taxon>Timema</taxon>
    </lineage>
</organism>
<evidence type="ECO:0000259" key="2">
    <source>
        <dbReference type="Pfam" id="PF13251"/>
    </source>
</evidence>
<dbReference type="InterPro" id="IPR025283">
    <property type="entry name" value="DUF4042"/>
</dbReference>
<reference evidence="3" key="1">
    <citation type="submission" date="2020-11" db="EMBL/GenBank/DDBJ databases">
        <authorList>
            <person name="Tran Van P."/>
        </authorList>
    </citation>
    <scope>NUCLEOTIDE SEQUENCE</scope>
</reference>
<protein>
    <recommendedName>
        <fullName evidence="1">HEAT repeat-containing protein 6</fullName>
    </recommendedName>
</protein>
<dbReference type="PANTHER" id="PTHR13366">
    <property type="entry name" value="MALARIA ANTIGEN-RELATED"/>
    <property type="match status" value="1"/>
</dbReference>
<dbReference type="InterPro" id="IPR052107">
    <property type="entry name" value="HEAT6"/>
</dbReference>
<evidence type="ECO:0000256" key="1">
    <source>
        <dbReference type="ARBA" id="ARBA00015263"/>
    </source>
</evidence>
<accession>A0A7R8VIC1</accession>
<dbReference type="Gene3D" id="1.25.10.10">
    <property type="entry name" value="Leucine-rich Repeat Variant"/>
    <property type="match status" value="3"/>
</dbReference>
<dbReference type="PANTHER" id="PTHR13366:SF0">
    <property type="entry name" value="HEAT REPEAT-CONTAINING PROTEIN 6"/>
    <property type="match status" value="1"/>
</dbReference>
<sequence length="1383" mass="152356">MTIVQPRFIETTSTSVVTWSKILSSTQCKGKSEIQYGFDSSTQCGGKGGIQHGFDSSTQCRGKGGIQHGFDSSTQCRGKGGIQHGLDAPLSVEGKEGFNMALTLHSVWRERSVEGKEGFNMALTASTQCRGKGGIQHGFDSSTQCRGKGGIQHGFDSSTQCRGKGGIQHGFDSFSQCRGKGGIQHGLDASLSVEGKERRRNRSRLTSLLACHRQRWNRSKPTLLLPCHRQRCNRSKPTLLLPCHRQRCNRFGVNLLLVSLSQTVLEQVRSKLSGLSVTDRAGTGPEQPCSFMLQGSEGDRQHINALLDELNAFDFRSISLVNTDKAVLAINQCCTVVAPNDTFLVAKCCQLISNLILKQSVKVEGQTLHLAVKWSCQALRNCADIAVLDILLALETLLRGNGGKLEEVDSLLGDRGTLTSLLETGDEEVRPNQLAPPEEVRLFCVRCLEALTFPSDEEKTSLEEPYLETCAQIFLKTLCQQKHLNNDDELSRCKLVISCLRGLENVLVESGALLDVLLGDVLGVVRAFMLYGLPSHSRLVPQPVFPVHLAQTDISQRKNESRGKKVVRLRKNKNPAQKKKNEAIKSKLVDEDPTNSSTSPQFNKFRCFATPNYSQSEVHQGYGPSWLRMSDSDYSDTEAGQATRIRDTEARVRQAAHSLLLSTIKACDKKVLFGYWPSLLPDGPHPPHTRTLITCLLKDPSPKGRMAVSSVLINMLLGSRLYLSQAEDSERNMTAFTPWSVTVGNMVRELHRSLCLAVIAENSLSVLTQLLRCLAALVQNTPYHRLAPGLVTRVVSIVCRFITHKDAKVQVSSLTVLGSVVAFEPSTPEILRVILKPIEPRLCTEDGDHVSLSTSEACGSSSSICEDADGGVKYEDCFPSKSGESSWLMKVCLDNMGVQRTELPTRTMGVSVPIPAQVESLQLLTVLTMNYFVPVVVGQLKAVLAMLDETLVNTDSTVRLHAGRVLEALSSSMRLQYKKQDGTSAVSVDEMLQFWTHVLSGPLVRMLQNPDHAALRAVGCDCLANLEEETFQLLPHDKHILIITILFGCSKDEENYVRSSAIRALAICVLFQVLREDIHFVMDTAEFILQGLGDKSLGVRIKASWSLGNLSDALALNKMNSENEDIPDFLLLQLLQASISSAKDNDKVRSNAVRAVGNLLRLLEEPTLCDPRFKGAVQDAVDVLVQNSTSGSNMKVRWNACYAIGNMMTNNSLYAHGFKWQSGVFNVLGDLVVNFRNFKVRINAALALSMPATRHQYGSHFVHVWTALLDGLENSSTMEDFSEYRHHDNLIHQLCQSLSHLATLVRREDLTALHEVLVFRMDVLQQHMAKFSRDAPPEKSALLYTAASHCSALLQSAGLNTGEHNSAAMLASVFLLDNSNLIE</sequence>
<gene>
    <name evidence="3" type="ORF">TDIB3V08_LOCUS5414</name>
</gene>
<dbReference type="Pfam" id="PF13513">
    <property type="entry name" value="HEAT_EZ"/>
    <property type="match status" value="1"/>
</dbReference>
<dbReference type="EMBL" id="OA566594">
    <property type="protein sequence ID" value="CAD7199153.1"/>
    <property type="molecule type" value="Genomic_DNA"/>
</dbReference>
<dbReference type="Pfam" id="PF13251">
    <property type="entry name" value="DUF4042"/>
    <property type="match status" value="1"/>
</dbReference>
<dbReference type="SUPFAM" id="SSF48371">
    <property type="entry name" value="ARM repeat"/>
    <property type="match status" value="1"/>
</dbReference>
<evidence type="ECO:0000313" key="3">
    <source>
        <dbReference type="EMBL" id="CAD7199153.1"/>
    </source>
</evidence>
<dbReference type="InterPro" id="IPR011989">
    <property type="entry name" value="ARM-like"/>
</dbReference>
<name>A0A7R8VIC1_TIMDO</name>
<feature type="domain" description="DUF4042" evidence="2">
    <location>
        <begin position="651"/>
        <end position="830"/>
    </location>
</feature>
<proteinExistence type="predicted"/>
<dbReference type="InterPro" id="IPR016024">
    <property type="entry name" value="ARM-type_fold"/>
</dbReference>